<dbReference type="EMBL" id="OOIN01000020">
    <property type="protein sequence ID" value="SPO27884.1"/>
    <property type="molecule type" value="Genomic_DNA"/>
</dbReference>
<dbReference type="AlphaFoldDB" id="A0A5C3EB12"/>
<dbReference type="Proteomes" id="UP000324022">
    <property type="component" value="Unassembled WGS sequence"/>
</dbReference>
<evidence type="ECO:0000256" key="1">
    <source>
        <dbReference type="SAM" id="MobiDB-lite"/>
    </source>
</evidence>
<organism evidence="3 4">
    <name type="scientific">Ustilago trichophora</name>
    <dbReference type="NCBI Taxonomy" id="86804"/>
    <lineage>
        <taxon>Eukaryota</taxon>
        <taxon>Fungi</taxon>
        <taxon>Dikarya</taxon>
        <taxon>Basidiomycota</taxon>
        <taxon>Ustilaginomycotina</taxon>
        <taxon>Ustilaginomycetes</taxon>
        <taxon>Ustilaginales</taxon>
        <taxon>Ustilaginaceae</taxon>
        <taxon>Ustilago</taxon>
    </lineage>
</organism>
<feature type="compositionally biased region" description="Basic residues" evidence="1">
    <location>
        <begin position="125"/>
        <end position="135"/>
    </location>
</feature>
<feature type="signal peptide" evidence="2">
    <location>
        <begin position="1"/>
        <end position="26"/>
    </location>
</feature>
<evidence type="ECO:0000313" key="3">
    <source>
        <dbReference type="EMBL" id="SPO27884.1"/>
    </source>
</evidence>
<feature type="region of interest" description="Disordered" evidence="1">
    <location>
        <begin position="184"/>
        <end position="222"/>
    </location>
</feature>
<dbReference type="OrthoDB" id="10619202at2759"/>
<accession>A0A5C3EB12</accession>
<keyword evidence="2" id="KW-0732">Signal</keyword>
<protein>
    <submittedName>
        <fullName evidence="3">Uncharacterized protein</fullName>
    </submittedName>
</protein>
<evidence type="ECO:0000313" key="4">
    <source>
        <dbReference type="Proteomes" id="UP000324022"/>
    </source>
</evidence>
<gene>
    <name evidence="3" type="ORF">UTRI_05027</name>
</gene>
<name>A0A5C3EB12_9BASI</name>
<feature type="chain" id="PRO_5022973063" evidence="2">
    <location>
        <begin position="27"/>
        <end position="222"/>
    </location>
</feature>
<proteinExistence type="predicted"/>
<reference evidence="3 4" key="1">
    <citation type="submission" date="2018-03" db="EMBL/GenBank/DDBJ databases">
        <authorList>
            <person name="Guldener U."/>
        </authorList>
    </citation>
    <scope>NUCLEOTIDE SEQUENCE [LARGE SCALE GENOMIC DNA]</scope>
    <source>
        <strain evidence="3 4">NBRC100155</strain>
    </source>
</reference>
<evidence type="ECO:0000256" key="2">
    <source>
        <dbReference type="SAM" id="SignalP"/>
    </source>
</evidence>
<feature type="region of interest" description="Disordered" evidence="1">
    <location>
        <begin position="120"/>
        <end position="163"/>
    </location>
</feature>
<sequence length="222" mass="24683">MATSSWPPLLCTPLAALLLFVPDGSFLRSTREDRRVDATCRFSSGKSSSELHLPARFSFDRLFNQQVIDQARIQELTAAHANKRNALPGDMNRLSQARVLHQSDLPRLIAQREEQARKEAEKLACKARGKQRAKSKQVLPSLAPMAAQESQESDEEPVFPTSSQLPSFWPVQLPPPFLGSDQMIMVPPPSLPQASSSAIPLEPPFPSWQQQGPLLPRMPPFL</sequence>
<keyword evidence="4" id="KW-1185">Reference proteome</keyword>